<feature type="domain" description="CCHC FOG-type" evidence="19">
    <location>
        <begin position="210"/>
        <end position="243"/>
    </location>
</feature>
<keyword evidence="8" id="KW-0238">DNA-binding</keyword>
<dbReference type="InterPro" id="IPR059121">
    <property type="entry name" value="CCHC_ZFPM2-like"/>
</dbReference>
<feature type="compositionally biased region" description="Low complexity" evidence="17">
    <location>
        <begin position="445"/>
        <end position="455"/>
    </location>
</feature>
<feature type="domain" description="C2H2-type" evidence="18">
    <location>
        <begin position="884"/>
        <end position="911"/>
    </location>
</feature>
<dbReference type="InterPro" id="IPR034731">
    <property type="entry name" value="Znf_CCHC_FOG"/>
</dbReference>
<feature type="region of interest" description="Disordered" evidence="17">
    <location>
        <begin position="441"/>
        <end position="488"/>
    </location>
</feature>
<evidence type="ECO:0000256" key="9">
    <source>
        <dbReference type="ARBA" id="ARBA00023159"/>
    </source>
</evidence>
<evidence type="ECO:0000256" key="3">
    <source>
        <dbReference type="ARBA" id="ARBA00022723"/>
    </source>
</evidence>
<feature type="compositionally biased region" description="Pro residues" evidence="17">
    <location>
        <begin position="592"/>
        <end position="605"/>
    </location>
</feature>
<feature type="compositionally biased region" description="Low complexity" evidence="17">
    <location>
        <begin position="1465"/>
        <end position="1476"/>
    </location>
</feature>
<organism evidence="20 21">
    <name type="scientific">Marmota monax</name>
    <name type="common">Woodchuck</name>
    <dbReference type="NCBI Taxonomy" id="9995"/>
    <lineage>
        <taxon>Eukaryota</taxon>
        <taxon>Metazoa</taxon>
        <taxon>Chordata</taxon>
        <taxon>Craniata</taxon>
        <taxon>Vertebrata</taxon>
        <taxon>Euteleostomi</taxon>
        <taxon>Mammalia</taxon>
        <taxon>Eutheria</taxon>
        <taxon>Euarchontoglires</taxon>
        <taxon>Glires</taxon>
        <taxon>Rodentia</taxon>
        <taxon>Sciuromorpha</taxon>
        <taxon>Sciuridae</taxon>
        <taxon>Xerinae</taxon>
        <taxon>Marmotini</taxon>
        <taxon>Marmota</taxon>
    </lineage>
</organism>
<evidence type="ECO:0000259" key="18">
    <source>
        <dbReference type="PROSITE" id="PS50157"/>
    </source>
</evidence>
<keyword evidence="5 16" id="KW-0863">Zinc-finger</keyword>
<name>A0A5E4BI31_MARMO</name>
<feature type="compositionally biased region" description="Pro residues" evidence="17">
    <location>
        <begin position="1181"/>
        <end position="1194"/>
    </location>
</feature>
<dbReference type="GO" id="GO:0030218">
    <property type="term" value="P:erythrocyte differentiation"/>
    <property type="evidence" value="ECO:0007669"/>
    <property type="project" value="TreeGrafter"/>
</dbReference>
<gene>
    <name evidence="20" type="ORF">MONAX_5E026436</name>
</gene>
<feature type="region of interest" description="Disordered" evidence="17">
    <location>
        <begin position="833"/>
        <end position="857"/>
    </location>
</feature>
<protein>
    <recommendedName>
        <fullName evidence="13">Zinc finger protein ZFPM1</fullName>
    </recommendedName>
    <alternativeName>
        <fullName evidence="15">Friend of GATA protein 1</fullName>
    </alternativeName>
    <alternativeName>
        <fullName evidence="14">Zinc finger protein multitype 1</fullName>
    </alternativeName>
</protein>
<accession>A0A5E4BI31</accession>
<dbReference type="Gene3D" id="3.30.160.60">
    <property type="entry name" value="Classic Zinc Finger"/>
    <property type="match status" value="4"/>
</dbReference>
<dbReference type="GO" id="GO:0008270">
    <property type="term" value="F:zinc ion binding"/>
    <property type="evidence" value="ECO:0007669"/>
    <property type="project" value="UniProtKB-KW"/>
</dbReference>
<evidence type="ECO:0000256" key="4">
    <source>
        <dbReference type="ARBA" id="ARBA00022737"/>
    </source>
</evidence>
<dbReference type="GO" id="GO:0051241">
    <property type="term" value="P:negative regulation of multicellular organismal process"/>
    <property type="evidence" value="ECO:0007669"/>
    <property type="project" value="UniProtKB-ARBA"/>
</dbReference>
<keyword evidence="3" id="KW-0479">Metal-binding</keyword>
<feature type="domain" description="CCHC FOG-type" evidence="19">
    <location>
        <begin position="1482"/>
        <end position="1515"/>
    </location>
</feature>
<feature type="compositionally biased region" description="Pro residues" evidence="17">
    <location>
        <begin position="1315"/>
        <end position="1337"/>
    </location>
</feature>
<feature type="compositionally biased region" description="Low complexity" evidence="17">
    <location>
        <begin position="1066"/>
        <end position="1077"/>
    </location>
</feature>
<keyword evidence="4" id="KW-0677">Repeat</keyword>
<evidence type="ECO:0000313" key="21">
    <source>
        <dbReference type="Proteomes" id="UP000335636"/>
    </source>
</evidence>
<evidence type="ECO:0000256" key="7">
    <source>
        <dbReference type="ARBA" id="ARBA00023015"/>
    </source>
</evidence>
<evidence type="ECO:0000259" key="19">
    <source>
        <dbReference type="PROSITE" id="PS51810"/>
    </source>
</evidence>
<dbReference type="InterPro" id="IPR013087">
    <property type="entry name" value="Znf_C2H2_type"/>
</dbReference>
<feature type="domain" description="C2H2-type" evidence="18">
    <location>
        <begin position="806"/>
        <end position="835"/>
    </location>
</feature>
<feature type="domain" description="C2H2-type" evidence="18">
    <location>
        <begin position="265"/>
        <end position="294"/>
    </location>
</feature>
<comment type="subcellular location">
    <subcellularLocation>
        <location evidence="1">Nucleus</location>
    </subcellularLocation>
</comment>
<dbReference type="PROSITE" id="PS00028">
    <property type="entry name" value="ZINC_FINGER_C2H2_1"/>
    <property type="match status" value="4"/>
</dbReference>
<proteinExistence type="predicted"/>
<dbReference type="Pfam" id="PF25445">
    <property type="entry name" value="CCHC_ZFPM2"/>
    <property type="match status" value="1"/>
</dbReference>
<feature type="region of interest" description="Disordered" evidence="17">
    <location>
        <begin position="682"/>
        <end position="710"/>
    </location>
</feature>
<keyword evidence="6" id="KW-0862">Zinc</keyword>
<dbReference type="GO" id="GO:0003192">
    <property type="term" value="P:mitral valve formation"/>
    <property type="evidence" value="ECO:0007669"/>
    <property type="project" value="UniProtKB-ARBA"/>
</dbReference>
<feature type="domain" description="C2H2-type" evidence="18">
    <location>
        <begin position="295"/>
        <end position="322"/>
    </location>
</feature>
<keyword evidence="11" id="KW-0539">Nucleus</keyword>
<evidence type="ECO:0000313" key="20">
    <source>
        <dbReference type="EMBL" id="VTJ69075.1"/>
    </source>
</evidence>
<dbReference type="GO" id="GO:0002521">
    <property type="term" value="P:leukocyte differentiation"/>
    <property type="evidence" value="ECO:0007669"/>
    <property type="project" value="UniProtKB-ARBA"/>
</dbReference>
<dbReference type="PANTHER" id="PTHR12958">
    <property type="entry name" value="FRIEND OF GATA2-RELATED"/>
    <property type="match status" value="1"/>
</dbReference>
<dbReference type="GO" id="GO:0003677">
    <property type="term" value="F:DNA binding"/>
    <property type="evidence" value="ECO:0007669"/>
    <property type="project" value="UniProtKB-KW"/>
</dbReference>
<feature type="domain" description="C2H2-type" evidence="18">
    <location>
        <begin position="551"/>
        <end position="579"/>
    </location>
</feature>
<feature type="domain" description="CCHC FOG-type" evidence="19">
    <location>
        <begin position="751"/>
        <end position="784"/>
    </location>
</feature>
<feature type="compositionally biased region" description="Low complexity" evidence="17">
    <location>
        <begin position="1212"/>
        <end position="1224"/>
    </location>
</feature>
<feature type="compositionally biased region" description="Low complexity" evidence="17">
    <location>
        <begin position="1338"/>
        <end position="1355"/>
    </location>
</feature>
<feature type="region of interest" description="Disordered" evidence="17">
    <location>
        <begin position="948"/>
        <end position="992"/>
    </location>
</feature>
<feature type="compositionally biased region" description="Low complexity" evidence="17">
    <location>
        <begin position="1034"/>
        <end position="1044"/>
    </location>
</feature>
<feature type="domain" description="CCHC FOG-type" evidence="19">
    <location>
        <begin position="1374"/>
        <end position="1407"/>
    </location>
</feature>
<feature type="region of interest" description="Disordered" evidence="17">
    <location>
        <begin position="1271"/>
        <end position="1371"/>
    </location>
</feature>
<dbReference type="PROSITE" id="PS51810">
    <property type="entry name" value="ZF_CCHC_FOG"/>
    <property type="match status" value="8"/>
</dbReference>
<dbReference type="InterPro" id="IPR039746">
    <property type="entry name" value="FOG"/>
</dbReference>
<feature type="compositionally biased region" description="Low complexity" evidence="17">
    <location>
        <begin position="477"/>
        <end position="488"/>
    </location>
</feature>
<dbReference type="GO" id="GO:0045944">
    <property type="term" value="P:positive regulation of transcription by RNA polymerase II"/>
    <property type="evidence" value="ECO:0007669"/>
    <property type="project" value="TreeGrafter"/>
</dbReference>
<evidence type="ECO:0000256" key="12">
    <source>
        <dbReference type="ARBA" id="ARBA00059605"/>
    </source>
</evidence>
<evidence type="ECO:0000256" key="2">
    <source>
        <dbReference type="ARBA" id="ARBA00022491"/>
    </source>
</evidence>
<feature type="region of interest" description="Disordered" evidence="17">
    <location>
        <begin position="1166"/>
        <end position="1244"/>
    </location>
</feature>
<feature type="region of interest" description="Disordered" evidence="17">
    <location>
        <begin position="359"/>
        <end position="403"/>
    </location>
</feature>
<dbReference type="GO" id="GO:0000122">
    <property type="term" value="P:negative regulation of transcription by RNA polymerase II"/>
    <property type="evidence" value="ECO:0007669"/>
    <property type="project" value="UniProtKB-ARBA"/>
</dbReference>
<keyword evidence="7" id="KW-0805">Transcription regulation</keyword>
<feature type="domain" description="CCHC FOG-type" evidence="19">
    <location>
        <begin position="545"/>
        <end position="578"/>
    </location>
</feature>
<comment type="function">
    <text evidence="12">Transcription regulator that plays an essential role in erythroid and megakaryocytic cell differentiation. Essential cofactor that acts via the formation of a heterodimer with transcription factors of the GATA family GATA1, GATA2 and GATA3. Such heterodimer can both activate or repress transcriptional activity, depending on the cell and promoter context. The heterodimer formed with GATA proteins is essential to activate expression of genes such as NFE2, ITGA2B, alpha- and beta-globin, while it represses expression of KLF1. May be involved in regulation of some genes in gonads. May also be involved in cardiac development, in a non-redundant way with ZFPM2/FOG2.</text>
</comment>
<evidence type="ECO:0000256" key="8">
    <source>
        <dbReference type="ARBA" id="ARBA00023125"/>
    </source>
</evidence>
<keyword evidence="21" id="KW-1185">Reference proteome</keyword>
<comment type="caution">
    <text evidence="20">The sequence shown here is derived from an EMBL/GenBank/DDBJ whole genome shotgun (WGS) entry which is preliminary data.</text>
</comment>
<dbReference type="GO" id="GO:0005634">
    <property type="term" value="C:nucleus"/>
    <property type="evidence" value="ECO:0007669"/>
    <property type="project" value="UniProtKB-SubCell"/>
</dbReference>
<reference evidence="20" key="1">
    <citation type="submission" date="2019-04" db="EMBL/GenBank/DDBJ databases">
        <authorList>
            <person name="Alioto T."/>
            <person name="Alioto T."/>
        </authorList>
    </citation>
    <scope>NUCLEOTIDE SEQUENCE [LARGE SCALE GENOMIC DNA]</scope>
</reference>
<evidence type="ECO:0000256" key="10">
    <source>
        <dbReference type="ARBA" id="ARBA00023163"/>
    </source>
</evidence>
<feature type="compositionally biased region" description="Low complexity" evidence="17">
    <location>
        <begin position="623"/>
        <end position="635"/>
    </location>
</feature>
<feature type="domain" description="CCHC FOG-type" evidence="19">
    <location>
        <begin position="1240"/>
        <end position="1273"/>
    </location>
</feature>
<keyword evidence="2" id="KW-0678">Repressor</keyword>
<dbReference type="Pfam" id="PF21182">
    <property type="entry name" value="FOG1-like_PR"/>
    <property type="match status" value="1"/>
</dbReference>
<sequence>MAGTDLAAIQALPFTGCVTLGLLLDHPGPWFPKGPSTQLQLLLPAVALSPSSGHTAVGHRMWATGPSAAKPLTAHNTQPHSLATPGTVEPVSWSPSGSSWLTEPIHPCSPQGPALTLLLVDEACWLRTLPQAPTEAEANAEIHRKDDTLWCRVTKPVPAGGLLHVFLMAEPCGHPVKKEPAEPECPAPVPTDIQLLPQQAGMASILASAVINKDVFPCKDCGIWYRSERNLQAHLLYYCASRQSAGSPATAATEEKPKESYPNERVCPFPQCRKSCPSASSLEIHMRSHSGERPFVCLICLSAFTTKANCERHLKVHTDTLSGVCHSCGFISTTRDILYSHLVTNHMVCQPGSKGEIYSPGAGHPAAKLPPDGLASIQQHSAPHGPRASGDLGLAPAPSPGQDRKVLVEATNGEARVAPQNGDGSETPAAPRSIKVEAVEEPEAARAPGPGEPGAQALSRTPSPHSPAAARVKAEVSSPTPGSSPGPGELGLAGALFLPHYVFGPDAGAPSGAPQASEILAKMSELVHSRLQQGAGVAGTPAGLFAGAKGATCFECEITFNNVNNFYVHKRLYCSGRRPPEDTPAARRPKAIPGPPRATPGPPAEPEATRSSPGPGTREDEAGGAATPEAEAAGRGSEGSQSPGSSVDDAEDDPSRTLCEACNIRFSRHETYTVHKRYYCASRHDPPPRRPPAPAPTPGTAPPALTAPPVRTRRRRKLYELHAAGPAPPAAGPAPDADLLLSAHPQLVPPCPTEDVFPCKDCGIWYRSERNLQAHLLYYCASRQSAGSPATAATEEKPKESYPNERVCPFPQCRKSCPSASSLEIHMRSHSGEPLLDRHSHTSTPSSHAVALRPAPGSPSTCCWPGGTLELALTLPCVLGERPFVCLICLSAFTTKANCERHLKVHTDTLSGVCHSCGFISTTRDILYSHLVTNHMVCQPGSKGEIYSPGAGHPAAKLPPDGLASIQQHSAPHGPRASGDLGLAPAPSPGQDRKVLVEATNGEARVAPQNGDGSETPAAPRSIKVEAVEEPEAARAPGPGEPGAQALSRTPSPHSPAAARVKAEVSSPTPGSSPGPGELGLAGALFLPHYVFGPDAGAPSGAPQASEILAKMSELVHSRLQQGAGVAGTPAGLFAGAKGATCFECEITFNNVNNFYVHKRLYCSGRRPPEDTPAARRPKAIPGPPRATPGPPAEPEATRSSPGPGTREDEAGGAATPEAEAAGRGSEGSQSPGSSVDDAEDDPSRTLCEACNIRFSRHETYTVHKRYYCASRHDPPPRRPPAPAPTPGTAPPALTAPPVRTRRRRKLYELHAAGPAPPAAGPAPAPPGPAPEPPASPRPGSGIAGPAPEPAADGPIDLSKRPRRQPPDAPAALPALADYHECTACRVSFHSLEAYLAHKQYSCPAAPLRPAAACPYCPPSARARGDLLEHLRLAHGLRVARPEPSALDSPEGRAPRSPSPPAPNADPADLGTTTPSKGPPAPAASSHRYCRLCNIRFSSLSTFIAHKKYYCSSHAAEHVK</sequence>
<feature type="region of interest" description="Disordered" evidence="17">
    <location>
        <begin position="1030"/>
        <end position="1077"/>
    </location>
</feature>
<keyword evidence="9" id="KW-0010">Activator</keyword>
<feature type="domain" description="C2H2-type" evidence="18">
    <location>
        <begin position="1140"/>
        <end position="1168"/>
    </location>
</feature>
<dbReference type="Pfam" id="PF00096">
    <property type="entry name" value="zf-C2H2"/>
    <property type="match status" value="2"/>
</dbReference>
<dbReference type="GO" id="GO:0045637">
    <property type="term" value="P:regulation of myeloid cell differentiation"/>
    <property type="evidence" value="ECO:0007669"/>
    <property type="project" value="UniProtKB-ARBA"/>
</dbReference>
<feature type="region of interest" description="Disordered" evidence="17">
    <location>
        <begin position="67"/>
        <end position="95"/>
    </location>
</feature>
<dbReference type="Proteomes" id="UP000335636">
    <property type="component" value="Unassembled WGS sequence"/>
</dbReference>
<evidence type="ECO:0000256" key="5">
    <source>
        <dbReference type="ARBA" id="ARBA00022771"/>
    </source>
</evidence>
<dbReference type="InterPro" id="IPR036236">
    <property type="entry name" value="Znf_C2H2_sf"/>
</dbReference>
<evidence type="ECO:0000256" key="14">
    <source>
        <dbReference type="ARBA" id="ARBA00081657"/>
    </source>
</evidence>
<evidence type="ECO:0000256" key="6">
    <source>
        <dbReference type="ARBA" id="ARBA00022833"/>
    </source>
</evidence>
<dbReference type="FunFam" id="3.30.160.60:FF:004581">
    <property type="match status" value="1"/>
</dbReference>
<feature type="compositionally biased region" description="Pro residues" evidence="17">
    <location>
        <begin position="689"/>
        <end position="701"/>
    </location>
</feature>
<feature type="compositionally biased region" description="Pro residues" evidence="17">
    <location>
        <begin position="1278"/>
        <end position="1290"/>
    </location>
</feature>
<dbReference type="SUPFAM" id="SSF57667">
    <property type="entry name" value="beta-beta-alpha zinc fingers"/>
    <property type="match status" value="10"/>
</dbReference>
<dbReference type="FunFam" id="3.30.160.60:FF:001079">
    <property type="entry name" value="zinc finger protein ZFPM1 isoform X2"/>
    <property type="match status" value="2"/>
</dbReference>
<dbReference type="InterPro" id="IPR049361">
    <property type="entry name" value="ZFPM1/2_PR"/>
</dbReference>
<dbReference type="GO" id="GO:0061629">
    <property type="term" value="F:RNA polymerase II-specific DNA-binding transcription factor binding"/>
    <property type="evidence" value="ECO:0007669"/>
    <property type="project" value="InterPro"/>
</dbReference>
<evidence type="ECO:0000256" key="15">
    <source>
        <dbReference type="ARBA" id="ARBA00082476"/>
    </source>
</evidence>
<dbReference type="GO" id="GO:0001817">
    <property type="term" value="P:regulation of cytokine production"/>
    <property type="evidence" value="ECO:0007669"/>
    <property type="project" value="UniProtKB-ARBA"/>
</dbReference>
<evidence type="ECO:0000256" key="17">
    <source>
        <dbReference type="SAM" id="MobiDB-lite"/>
    </source>
</evidence>
<feature type="domain" description="CCHC FOG-type" evidence="19">
    <location>
        <begin position="1134"/>
        <end position="1167"/>
    </location>
</feature>
<evidence type="ECO:0000256" key="13">
    <source>
        <dbReference type="ARBA" id="ARBA00074643"/>
    </source>
</evidence>
<dbReference type="PROSITE" id="PS50157">
    <property type="entry name" value="ZINC_FINGER_C2H2_2"/>
    <property type="match status" value="6"/>
</dbReference>
<evidence type="ECO:0000256" key="1">
    <source>
        <dbReference type="ARBA" id="ARBA00004123"/>
    </source>
</evidence>
<dbReference type="SMART" id="SM00355">
    <property type="entry name" value="ZnF_C2H2"/>
    <property type="match status" value="15"/>
</dbReference>
<feature type="region of interest" description="Disordered" evidence="17">
    <location>
        <begin position="1439"/>
        <end position="1485"/>
    </location>
</feature>
<evidence type="ECO:0000256" key="11">
    <source>
        <dbReference type="ARBA" id="ARBA00023242"/>
    </source>
</evidence>
<dbReference type="GO" id="GO:0030219">
    <property type="term" value="P:megakaryocyte differentiation"/>
    <property type="evidence" value="ECO:0007669"/>
    <property type="project" value="TreeGrafter"/>
</dbReference>
<evidence type="ECO:0000256" key="16">
    <source>
        <dbReference type="PROSITE-ProRule" id="PRU00042"/>
    </source>
</evidence>
<dbReference type="EMBL" id="CABDUW010000445">
    <property type="protein sequence ID" value="VTJ69075.1"/>
    <property type="molecule type" value="Genomic_DNA"/>
</dbReference>
<feature type="region of interest" description="Disordered" evidence="17">
    <location>
        <begin position="577"/>
        <end position="655"/>
    </location>
</feature>
<dbReference type="GO" id="GO:0003195">
    <property type="term" value="P:tricuspid valve formation"/>
    <property type="evidence" value="ECO:0007669"/>
    <property type="project" value="UniProtKB-ARBA"/>
</dbReference>
<dbReference type="GO" id="GO:0003714">
    <property type="term" value="F:transcription corepressor activity"/>
    <property type="evidence" value="ECO:0007669"/>
    <property type="project" value="UniProtKB-ARBA"/>
</dbReference>
<keyword evidence="10" id="KW-0804">Transcription</keyword>
<feature type="domain" description="CCHC FOG-type" evidence="19">
    <location>
        <begin position="651"/>
        <end position="684"/>
    </location>
</feature>
<dbReference type="PANTHER" id="PTHR12958:SF4">
    <property type="entry name" value="ZINC FINGER PROTEIN ZFPM1"/>
    <property type="match status" value="1"/>
</dbReference>
<dbReference type="FunFam" id="3.30.160.60:FF:000828">
    <property type="entry name" value="Zinc finger protein, FOG family member 1"/>
    <property type="match status" value="1"/>
</dbReference>